<name>A0A1R1PFA2_ZANCU</name>
<protein>
    <submittedName>
        <fullName evidence="1">Uncharacterized protein</fullName>
    </submittedName>
</protein>
<sequence length="91" mass="10118">MYVNPQYNTENITIITNIRFPSPNLSFLCFLSPLIAVRVKSVITIVNDSIIPLTPIIVSFPPPLPPLFINSCNTLGIYNGIYIMANIPNII</sequence>
<dbReference type="EMBL" id="LSSK01001454">
    <property type="protein sequence ID" value="OMH79680.1"/>
    <property type="molecule type" value="Genomic_DNA"/>
</dbReference>
<accession>A0A1R1PFA2</accession>
<evidence type="ECO:0000313" key="2">
    <source>
        <dbReference type="Proteomes" id="UP000188320"/>
    </source>
</evidence>
<reference evidence="2" key="1">
    <citation type="submission" date="2017-01" db="EMBL/GenBank/DDBJ databases">
        <authorList>
            <person name="Wang Y."/>
            <person name="White M."/>
            <person name="Kvist S."/>
            <person name="Moncalvo J.-M."/>
        </authorList>
    </citation>
    <scope>NUCLEOTIDE SEQUENCE [LARGE SCALE GENOMIC DNA]</scope>
    <source>
        <strain evidence="2">COL-18-3</strain>
    </source>
</reference>
<proteinExistence type="predicted"/>
<keyword evidence="2" id="KW-1185">Reference proteome</keyword>
<dbReference type="AlphaFoldDB" id="A0A1R1PFA2"/>
<dbReference type="Proteomes" id="UP000188320">
    <property type="component" value="Unassembled WGS sequence"/>
</dbReference>
<evidence type="ECO:0000313" key="1">
    <source>
        <dbReference type="EMBL" id="OMH79680.1"/>
    </source>
</evidence>
<comment type="caution">
    <text evidence="1">The sequence shown here is derived from an EMBL/GenBank/DDBJ whole genome shotgun (WGS) entry which is preliminary data.</text>
</comment>
<gene>
    <name evidence="1" type="ORF">AX774_g6895</name>
</gene>
<organism evidence="1 2">
    <name type="scientific">Zancudomyces culisetae</name>
    <name type="common">Gut fungus</name>
    <name type="synonym">Smittium culisetae</name>
    <dbReference type="NCBI Taxonomy" id="1213189"/>
    <lineage>
        <taxon>Eukaryota</taxon>
        <taxon>Fungi</taxon>
        <taxon>Fungi incertae sedis</taxon>
        <taxon>Zoopagomycota</taxon>
        <taxon>Kickxellomycotina</taxon>
        <taxon>Harpellomycetes</taxon>
        <taxon>Harpellales</taxon>
        <taxon>Legeriomycetaceae</taxon>
        <taxon>Zancudomyces</taxon>
    </lineage>
</organism>